<sequence length="607" mass="71305">MISSISIYPNSLPYIFGENHTEINLNFGGQYFSQIEYNESDPYDYSATLEINENYIENLFGKIHLVSAIVGKNGAGKTTLLKTIRDSDLNGIDNDGKEVSTTNYLKIYYTPFLSYDPENNIKDTVLNISKYSQISEELRHDQVGLNEMLEIHHSEFLKNLFKLHKRESLYYRLIELGLPDLNFVKVKLLKLKDDDWNISRAFLQFFRELDNIKNKEVQTLEQLELDRLNLTEVDEIRTNDEFNLLKYRIRLKAEIINCVILKIKQILDYSGNKYLSEGYVNGNVSEMIEQESYKEAFYWFLDNAYIKPTSNSDPILLPVDEIKSFTESLIGIIDKQENYKNWTEFYIPRENAIEFLDLFQNFIFSFRKYFTYEDYPILELSTNIQLSTGEQTMFELFSQLNQIAFNIGNNIYVDYQGRNKFNEINDYIILLDEADIAFHPTWKKKYVNLLIEIIPEIFQDKNLQIIFTTHDPLALSDLPADNIIFLDKNSDGFTELSTNFNKNTFGANISELLAESFFIHDGLMGDFAKNKIEEIIAWINVNKKTKRRNEDYYEKLSFYKKIIEIIDERILKIKLSEMISELEGDSEFQKRIISNEINLLNNKLENL</sequence>
<gene>
    <name evidence="1" type="ORF">MTP09_09390</name>
</gene>
<dbReference type="InterPro" id="IPR027417">
    <property type="entry name" value="P-loop_NTPase"/>
</dbReference>
<dbReference type="CDD" id="cd00267">
    <property type="entry name" value="ABC_ATPase"/>
    <property type="match status" value="1"/>
</dbReference>
<dbReference type="RefSeq" id="WP_243548159.1">
    <property type="nucleotide sequence ID" value="NZ_CP094532.1"/>
</dbReference>
<dbReference type="EMBL" id="CP094532">
    <property type="protein sequence ID" value="UOE40133.1"/>
    <property type="molecule type" value="Genomic_DNA"/>
</dbReference>
<name>A0ABY4BLQ5_9FLAO</name>
<proteinExistence type="predicted"/>
<reference evidence="1 2" key="1">
    <citation type="submission" date="2022-03" db="EMBL/GenBank/DDBJ databases">
        <title>Chryseobacterium sp. isolated from particulate matters in swine house.</title>
        <authorList>
            <person name="Won M."/>
            <person name="Kim S.-J."/>
            <person name="Kwon S.-W."/>
        </authorList>
    </citation>
    <scope>NUCLEOTIDE SEQUENCE [LARGE SCALE GENOMIC DNA]</scope>
    <source>
        <strain evidence="1 2">SC2-2</strain>
    </source>
</reference>
<dbReference type="SUPFAM" id="SSF52540">
    <property type="entry name" value="P-loop containing nucleoside triphosphate hydrolases"/>
    <property type="match status" value="2"/>
</dbReference>
<organism evidence="1 2">
    <name type="scientific">Chryseobacterium suipulveris</name>
    <dbReference type="NCBI Taxonomy" id="2929800"/>
    <lineage>
        <taxon>Bacteria</taxon>
        <taxon>Pseudomonadati</taxon>
        <taxon>Bacteroidota</taxon>
        <taxon>Flavobacteriia</taxon>
        <taxon>Flavobacteriales</taxon>
        <taxon>Weeksellaceae</taxon>
        <taxon>Chryseobacterium group</taxon>
        <taxon>Chryseobacterium</taxon>
    </lineage>
</organism>
<evidence type="ECO:0008006" key="3">
    <source>
        <dbReference type="Google" id="ProtNLM"/>
    </source>
</evidence>
<dbReference type="Gene3D" id="3.40.50.300">
    <property type="entry name" value="P-loop containing nucleotide triphosphate hydrolases"/>
    <property type="match status" value="2"/>
</dbReference>
<evidence type="ECO:0000313" key="2">
    <source>
        <dbReference type="Proteomes" id="UP000831460"/>
    </source>
</evidence>
<keyword evidence="2" id="KW-1185">Reference proteome</keyword>
<evidence type="ECO:0000313" key="1">
    <source>
        <dbReference type="EMBL" id="UOE40133.1"/>
    </source>
</evidence>
<protein>
    <recommendedName>
        <fullName evidence="3">AAA+ ATPase domain-containing protein</fullName>
    </recommendedName>
</protein>
<accession>A0ABY4BLQ5</accession>
<dbReference type="Proteomes" id="UP000831460">
    <property type="component" value="Chromosome"/>
</dbReference>